<dbReference type="SUPFAM" id="SSF56112">
    <property type="entry name" value="Protein kinase-like (PK-like)"/>
    <property type="match status" value="1"/>
</dbReference>
<dbReference type="PROSITE" id="PS00108">
    <property type="entry name" value="PROTEIN_KINASE_ST"/>
    <property type="match status" value="1"/>
</dbReference>
<dbReference type="InterPro" id="IPR001680">
    <property type="entry name" value="WD40_rpt"/>
</dbReference>
<dbReference type="InterPro" id="IPR011009">
    <property type="entry name" value="Kinase-like_dom_sf"/>
</dbReference>
<dbReference type="SMART" id="SM00320">
    <property type="entry name" value="WD40"/>
    <property type="match status" value="7"/>
</dbReference>
<evidence type="ECO:0000256" key="3">
    <source>
        <dbReference type="PROSITE-ProRule" id="PRU00221"/>
    </source>
</evidence>
<dbReference type="PRINTS" id="PR00320">
    <property type="entry name" value="GPROTEINBRPT"/>
</dbReference>
<accession>A0ABN1Q3R9</accession>
<comment type="caution">
    <text evidence="6">The sequence shown here is derived from an EMBL/GenBank/DDBJ whole genome shotgun (WGS) entry which is preliminary data.</text>
</comment>
<feature type="domain" description="Protein kinase" evidence="5">
    <location>
        <begin position="1"/>
        <end position="252"/>
    </location>
</feature>
<feature type="region of interest" description="Disordered" evidence="4">
    <location>
        <begin position="230"/>
        <end position="265"/>
    </location>
</feature>
<feature type="compositionally biased region" description="Low complexity" evidence="4">
    <location>
        <begin position="234"/>
        <end position="249"/>
    </location>
</feature>
<dbReference type="SMART" id="SM00220">
    <property type="entry name" value="S_TKc"/>
    <property type="match status" value="1"/>
</dbReference>
<dbReference type="CDD" id="cd14014">
    <property type="entry name" value="STKc_PknB_like"/>
    <property type="match status" value="1"/>
</dbReference>
<evidence type="ECO:0000256" key="1">
    <source>
        <dbReference type="ARBA" id="ARBA00022574"/>
    </source>
</evidence>
<feature type="repeat" description="WD" evidence="3">
    <location>
        <begin position="420"/>
        <end position="461"/>
    </location>
</feature>
<dbReference type="Pfam" id="PF00400">
    <property type="entry name" value="WD40"/>
    <property type="match status" value="7"/>
</dbReference>
<name>A0ABN1Q3R9_9ACTN</name>
<dbReference type="PROSITE" id="PS00678">
    <property type="entry name" value="WD_REPEATS_1"/>
    <property type="match status" value="2"/>
</dbReference>
<dbReference type="PANTHER" id="PTHR19879:SF9">
    <property type="entry name" value="TRANSCRIPTION INITIATION FACTOR TFIID SUBUNIT 5"/>
    <property type="match status" value="1"/>
</dbReference>
<dbReference type="Gene3D" id="2.130.10.10">
    <property type="entry name" value="YVTN repeat-like/Quinoprotein amine dehydrogenase"/>
    <property type="match status" value="2"/>
</dbReference>
<dbReference type="CDD" id="cd00200">
    <property type="entry name" value="WD40"/>
    <property type="match status" value="1"/>
</dbReference>
<dbReference type="InterPro" id="IPR008271">
    <property type="entry name" value="Ser/Thr_kinase_AS"/>
</dbReference>
<keyword evidence="2" id="KW-0677">Repeat</keyword>
<evidence type="ECO:0000256" key="2">
    <source>
        <dbReference type="ARBA" id="ARBA00022737"/>
    </source>
</evidence>
<feature type="compositionally biased region" description="Low complexity" evidence="4">
    <location>
        <begin position="303"/>
        <end position="319"/>
    </location>
</feature>
<organism evidence="6 7">
    <name type="scientific">Actinocorallia libanotica</name>
    <dbReference type="NCBI Taxonomy" id="46162"/>
    <lineage>
        <taxon>Bacteria</taxon>
        <taxon>Bacillati</taxon>
        <taxon>Actinomycetota</taxon>
        <taxon>Actinomycetes</taxon>
        <taxon>Streptosporangiales</taxon>
        <taxon>Thermomonosporaceae</taxon>
        <taxon>Actinocorallia</taxon>
    </lineage>
</organism>
<dbReference type="PROSITE" id="PS50011">
    <property type="entry name" value="PROTEIN_KINASE_DOM"/>
    <property type="match status" value="1"/>
</dbReference>
<dbReference type="Proteomes" id="UP001500665">
    <property type="component" value="Unassembled WGS sequence"/>
</dbReference>
<dbReference type="InterPro" id="IPR000719">
    <property type="entry name" value="Prot_kinase_dom"/>
</dbReference>
<evidence type="ECO:0000313" key="6">
    <source>
        <dbReference type="EMBL" id="GAA0937047.1"/>
    </source>
</evidence>
<evidence type="ECO:0000259" key="5">
    <source>
        <dbReference type="PROSITE" id="PS50011"/>
    </source>
</evidence>
<dbReference type="Gene3D" id="3.30.200.20">
    <property type="entry name" value="Phosphorylase Kinase, domain 1"/>
    <property type="match status" value="1"/>
</dbReference>
<keyword evidence="7" id="KW-1185">Reference proteome</keyword>
<dbReference type="PANTHER" id="PTHR19879">
    <property type="entry name" value="TRANSCRIPTION INITIATION FACTOR TFIID"/>
    <property type="match status" value="1"/>
</dbReference>
<feature type="repeat" description="WD" evidence="3">
    <location>
        <begin position="378"/>
        <end position="419"/>
    </location>
</feature>
<dbReference type="InterPro" id="IPR015943">
    <property type="entry name" value="WD40/YVTN_repeat-like_dom_sf"/>
</dbReference>
<dbReference type="InterPro" id="IPR036322">
    <property type="entry name" value="WD40_repeat_dom_sf"/>
</dbReference>
<keyword evidence="1 3" id="KW-0853">WD repeat</keyword>
<dbReference type="InterPro" id="IPR019775">
    <property type="entry name" value="WD40_repeat_CS"/>
</dbReference>
<dbReference type="PROSITE" id="PS50082">
    <property type="entry name" value="WD_REPEATS_2"/>
    <property type="match status" value="3"/>
</dbReference>
<gene>
    <name evidence="6" type="ORF">GCM10009550_03390</name>
</gene>
<dbReference type="PROSITE" id="PS50294">
    <property type="entry name" value="WD_REPEATS_REGION"/>
    <property type="match status" value="3"/>
</dbReference>
<feature type="repeat" description="WD" evidence="3">
    <location>
        <begin position="557"/>
        <end position="591"/>
    </location>
</feature>
<reference evidence="6 7" key="1">
    <citation type="journal article" date="2019" name="Int. J. Syst. Evol. Microbiol.">
        <title>The Global Catalogue of Microorganisms (GCM) 10K type strain sequencing project: providing services to taxonomists for standard genome sequencing and annotation.</title>
        <authorList>
            <consortium name="The Broad Institute Genomics Platform"/>
            <consortium name="The Broad Institute Genome Sequencing Center for Infectious Disease"/>
            <person name="Wu L."/>
            <person name="Ma J."/>
        </authorList>
    </citation>
    <scope>NUCLEOTIDE SEQUENCE [LARGE SCALE GENOMIC DNA]</scope>
    <source>
        <strain evidence="6 7">JCM 10696</strain>
    </source>
</reference>
<evidence type="ECO:0000313" key="7">
    <source>
        <dbReference type="Proteomes" id="UP001500665"/>
    </source>
</evidence>
<dbReference type="InterPro" id="IPR020472">
    <property type="entry name" value="WD40_PAC1"/>
</dbReference>
<dbReference type="SUPFAM" id="SSF50978">
    <property type="entry name" value="WD40 repeat-like"/>
    <property type="match status" value="1"/>
</dbReference>
<protein>
    <recommendedName>
        <fullName evidence="5">Protein kinase domain-containing protein</fullName>
    </recommendedName>
</protein>
<feature type="region of interest" description="Disordered" evidence="4">
    <location>
        <begin position="297"/>
        <end position="334"/>
    </location>
</feature>
<dbReference type="EMBL" id="BAAAHH010000001">
    <property type="protein sequence ID" value="GAA0937047.1"/>
    <property type="molecule type" value="Genomic_DNA"/>
</dbReference>
<dbReference type="Pfam" id="PF00069">
    <property type="entry name" value="Pkinase"/>
    <property type="match status" value="1"/>
</dbReference>
<evidence type="ECO:0000256" key="4">
    <source>
        <dbReference type="SAM" id="MobiDB-lite"/>
    </source>
</evidence>
<sequence length="627" mass="66285">MGEVWRARDEQLDRDVAVKRLRVPPEFGRTESAHRIARMEREARAAGVLRHRGIVTVHDQFTDAKGTPWIVMEYVPGRSLAQVIGDGGRLSPERTARIGAQIADALAAAHAAGVVHRDIKPANILLDGDRTVLTDFGIAAFEGATTLTAEGSLMGTPAYMSPEQVNGDRGTPASDLWSLGATLYHAVEGQQAFQGPNMAVTLLAVHRGVPAPMVHAGPLEPVLRSLMSKDPAHRPTAAEAAARLSAPDRSLLPTVPGAPPSAGRSPLTRRRLLIALGAAGAAVALPAAYYAFDEEAPSRKTGAPAPASTPSAPPSSWRSPARDGKPLTRSGDVSSVVFSPDGRLLAVATDTPRGDSVQLWDVAARTMQSEFANASDDRASADGQILRLAFSRDGRILAAADLEGTVRMWDMRSRTEFGMPLEHAGTVRDIAFGPDGGLLATVGKDKLVRLWDLTTYQVVRTLDPRFRHLEITAVAFSPKDDLLAVGSEEVVRLWDLGTGATRTLKAEGVIGQLAFSPDGRLLAAGGSGESGTMMVWDVASRTRLKLPFKGAAKYEYIASVAFSPDGGTLAAGSSDNVLWLWDVATGERLGKPLAHSGTVEAVAFSPTGGLLATGTGIGEGAVRLWRS</sequence>
<dbReference type="Gene3D" id="1.10.510.10">
    <property type="entry name" value="Transferase(Phosphotransferase) domain 1"/>
    <property type="match status" value="1"/>
</dbReference>
<proteinExistence type="predicted"/>